<keyword evidence="6 11" id="KW-0472">Membrane</keyword>
<gene>
    <name evidence="14" type="primary">LOC102807684</name>
</gene>
<feature type="transmembrane region" description="Helical" evidence="11">
    <location>
        <begin position="179"/>
        <end position="207"/>
    </location>
</feature>
<evidence type="ECO:0000256" key="6">
    <source>
        <dbReference type="ARBA" id="ARBA00023136"/>
    </source>
</evidence>
<evidence type="ECO:0000256" key="9">
    <source>
        <dbReference type="ARBA" id="ARBA00023180"/>
    </source>
</evidence>
<dbReference type="Pfam" id="PF00001">
    <property type="entry name" value="7tm_1"/>
    <property type="match status" value="1"/>
</dbReference>
<keyword evidence="8" id="KW-0675">Receptor</keyword>
<evidence type="ECO:0000256" key="5">
    <source>
        <dbReference type="ARBA" id="ARBA00023040"/>
    </source>
</evidence>
<evidence type="ECO:0000256" key="8">
    <source>
        <dbReference type="ARBA" id="ARBA00023170"/>
    </source>
</evidence>
<proteinExistence type="predicted"/>
<evidence type="ECO:0000256" key="4">
    <source>
        <dbReference type="ARBA" id="ARBA00022989"/>
    </source>
</evidence>
<dbReference type="InterPro" id="IPR000276">
    <property type="entry name" value="GPCR_Rhodpsn"/>
</dbReference>
<keyword evidence="2" id="KW-1003">Cell membrane</keyword>
<evidence type="ECO:0000256" key="7">
    <source>
        <dbReference type="ARBA" id="ARBA00023157"/>
    </source>
</evidence>
<evidence type="ECO:0000256" key="1">
    <source>
        <dbReference type="ARBA" id="ARBA00004651"/>
    </source>
</evidence>
<keyword evidence="7" id="KW-1015">Disulfide bond</keyword>
<dbReference type="RefSeq" id="XP_006825017.1">
    <property type="nucleotide sequence ID" value="XM_006824954.1"/>
</dbReference>
<keyword evidence="3 11" id="KW-0812">Transmembrane</keyword>
<evidence type="ECO:0000256" key="11">
    <source>
        <dbReference type="SAM" id="Phobius"/>
    </source>
</evidence>
<dbReference type="InterPro" id="IPR017452">
    <property type="entry name" value="GPCR_Rhodpsn_7TM"/>
</dbReference>
<dbReference type="Proteomes" id="UP000694865">
    <property type="component" value="Unplaced"/>
</dbReference>
<feature type="transmembrane region" description="Helical" evidence="11">
    <location>
        <begin position="129"/>
        <end position="151"/>
    </location>
</feature>
<dbReference type="GeneID" id="102807684"/>
<dbReference type="PANTHER" id="PTHR45695">
    <property type="entry name" value="LEUCOKININ RECEPTOR-RELATED"/>
    <property type="match status" value="1"/>
</dbReference>
<protein>
    <submittedName>
        <fullName evidence="14">G-protein coupled receptor 54-like</fullName>
    </submittedName>
</protein>
<feature type="domain" description="G-protein coupled receptors family 1 profile" evidence="12">
    <location>
        <begin position="95"/>
        <end position="290"/>
    </location>
</feature>
<keyword evidence="10" id="KW-0807">Transducer</keyword>
<dbReference type="PRINTS" id="PR00237">
    <property type="entry name" value="GPCRRHODOPSN"/>
</dbReference>
<reference evidence="14" key="1">
    <citation type="submission" date="2025-08" db="UniProtKB">
        <authorList>
            <consortium name="RefSeq"/>
        </authorList>
    </citation>
    <scope>IDENTIFICATION</scope>
    <source>
        <tissue evidence="14">Testes</tissue>
    </source>
</reference>
<organism evidence="13 14">
    <name type="scientific">Saccoglossus kowalevskii</name>
    <name type="common">Acorn worm</name>
    <dbReference type="NCBI Taxonomy" id="10224"/>
    <lineage>
        <taxon>Eukaryota</taxon>
        <taxon>Metazoa</taxon>
        <taxon>Hemichordata</taxon>
        <taxon>Enteropneusta</taxon>
        <taxon>Harrimaniidae</taxon>
        <taxon>Saccoglossus</taxon>
    </lineage>
</organism>
<dbReference type="PROSITE" id="PS50262">
    <property type="entry name" value="G_PROTEIN_RECEP_F1_2"/>
    <property type="match status" value="1"/>
</dbReference>
<feature type="transmembrane region" description="Helical" evidence="11">
    <location>
        <begin position="267"/>
        <end position="292"/>
    </location>
</feature>
<dbReference type="Gene3D" id="1.20.1070.10">
    <property type="entry name" value="Rhodopsin 7-helix transmembrane proteins"/>
    <property type="match status" value="1"/>
</dbReference>
<keyword evidence="13" id="KW-1185">Reference proteome</keyword>
<keyword evidence="9" id="KW-0325">Glycoprotein</keyword>
<evidence type="ECO:0000256" key="10">
    <source>
        <dbReference type="ARBA" id="ARBA00023224"/>
    </source>
</evidence>
<comment type="subcellular location">
    <subcellularLocation>
        <location evidence="1">Cell membrane</location>
        <topology evidence="1">Multi-pass membrane protein</topology>
    </subcellularLocation>
</comment>
<sequence length="392" mass="44864">MVKAIEATMVKVIKTTMVKAIETTMVKAIETTMVKALEPTMIKEIETTMVKNMEPTMVKCIARTIIEEIDCTMVKGIEPTVVKETGFTMVERGRVTVQATCITLTAMMVDRYYAIAHPLKSLKTRTPRVAMMVSASVWAASALCCVPVALYRQVVYYDWYGIKPFCVEVWPSHSWNVGWYVYMCLAAYLAPLLIISVCMGMIMHLVWNSSTLFYRTQSKAQQARQRQKIRKTRMVCVVVLIFAFCWLPVHIMNIWSRLDVNYPDTMVTYAIQLFGNCLSYANSCVNPIIYAFMSENFRRRFREVFTCCCAAPSNDFRFRERGTITLAMTDGKSFNSQTSTSMRRHHHCIPLTEPTIREASSTNPDTNDTDMDYIDALHRNTEDEILKRSVLA</sequence>
<keyword evidence="4 11" id="KW-1133">Transmembrane helix</keyword>
<keyword evidence="5" id="KW-0297">G-protein coupled receptor</keyword>
<evidence type="ECO:0000256" key="2">
    <source>
        <dbReference type="ARBA" id="ARBA00022475"/>
    </source>
</evidence>
<accession>A0ABM0MYC6</accession>
<dbReference type="SUPFAM" id="SSF81321">
    <property type="entry name" value="Family A G protein-coupled receptor-like"/>
    <property type="match status" value="1"/>
</dbReference>
<dbReference type="PANTHER" id="PTHR45695:SF23">
    <property type="entry name" value="GALANIN-LIKE G-PROTEIN COUPLED RECEPTOR NPR-9"/>
    <property type="match status" value="1"/>
</dbReference>
<name>A0ABM0MYC6_SACKO</name>
<evidence type="ECO:0000313" key="13">
    <source>
        <dbReference type="Proteomes" id="UP000694865"/>
    </source>
</evidence>
<feature type="transmembrane region" description="Helical" evidence="11">
    <location>
        <begin position="234"/>
        <end position="255"/>
    </location>
</feature>
<evidence type="ECO:0000256" key="3">
    <source>
        <dbReference type="ARBA" id="ARBA00022692"/>
    </source>
</evidence>
<evidence type="ECO:0000259" key="12">
    <source>
        <dbReference type="PROSITE" id="PS50262"/>
    </source>
</evidence>
<evidence type="ECO:0000313" key="14">
    <source>
        <dbReference type="RefSeq" id="XP_006825017.1"/>
    </source>
</evidence>